<evidence type="ECO:0000313" key="4">
    <source>
        <dbReference type="Proteomes" id="UP001176468"/>
    </source>
</evidence>
<evidence type="ECO:0000256" key="1">
    <source>
        <dbReference type="ARBA" id="ARBA00023239"/>
    </source>
</evidence>
<dbReference type="InterPro" id="IPR006680">
    <property type="entry name" value="Amidohydro-rel"/>
</dbReference>
<dbReference type="SUPFAM" id="SSF51556">
    <property type="entry name" value="Metallo-dependent hydrolases"/>
    <property type="match status" value="1"/>
</dbReference>
<dbReference type="Proteomes" id="UP001176468">
    <property type="component" value="Unassembled WGS sequence"/>
</dbReference>
<organism evidence="3 4">
    <name type="scientific">Sphingomonas immobilis</name>
    <dbReference type="NCBI Taxonomy" id="3063997"/>
    <lineage>
        <taxon>Bacteria</taxon>
        <taxon>Pseudomonadati</taxon>
        <taxon>Pseudomonadota</taxon>
        <taxon>Alphaproteobacteria</taxon>
        <taxon>Sphingomonadales</taxon>
        <taxon>Sphingomonadaceae</taxon>
        <taxon>Sphingomonas</taxon>
    </lineage>
</organism>
<comment type="caution">
    <text evidence="3">The sequence shown here is derived from an EMBL/GenBank/DDBJ whole genome shotgun (WGS) entry which is preliminary data.</text>
</comment>
<keyword evidence="4" id="KW-1185">Reference proteome</keyword>
<dbReference type="InterPro" id="IPR032466">
    <property type="entry name" value="Metal_Hydrolase"/>
</dbReference>
<dbReference type="Pfam" id="PF04909">
    <property type="entry name" value="Amidohydro_2"/>
    <property type="match status" value="1"/>
</dbReference>
<gene>
    <name evidence="3" type="ORF">Q5H94_00520</name>
</gene>
<protein>
    <submittedName>
        <fullName evidence="3">Amidohydrolase family protein</fullName>
    </submittedName>
</protein>
<feature type="domain" description="Amidohydrolase-related" evidence="2">
    <location>
        <begin position="11"/>
        <end position="296"/>
    </location>
</feature>
<reference evidence="3" key="1">
    <citation type="submission" date="2023-07" db="EMBL/GenBank/DDBJ databases">
        <authorList>
            <person name="Kim M.K."/>
        </authorList>
    </citation>
    <scope>NUCLEOTIDE SEQUENCE</scope>
    <source>
        <strain evidence="3">CA1-15</strain>
    </source>
</reference>
<dbReference type="PANTHER" id="PTHR21240:SF30">
    <property type="entry name" value="AMIDOHYDROLASE-RELATED DOMAIN-CONTAINING PROTEIN-RELATED"/>
    <property type="match status" value="1"/>
</dbReference>
<dbReference type="PANTHER" id="PTHR21240">
    <property type="entry name" value="2-AMINO-3-CARBOXYLMUCONATE-6-SEMIALDEHYDE DECARBOXYLASE"/>
    <property type="match status" value="1"/>
</dbReference>
<dbReference type="Gene3D" id="3.20.20.140">
    <property type="entry name" value="Metal-dependent hydrolases"/>
    <property type="match status" value="1"/>
</dbReference>
<sequence>MESRLDPGFFAHIHARMGEIGEHRLAEMDRAGIERMVLSLTAPGAQSAIGADAAIELARRANDDLAAHIAFAPDRFLGFAHLPMQSPGAAIRELDRTIGDLGFRGALVNGHTQGRYLDAAEYRPFWARVQHLGYPIYIHPGDMLGTPAVFEGYPWMKGASWGWMNETGGHALRLVYGGVFEEFPGLTVILGHMGEALPFLLSRLDSRYAVRPGTQRLPLTPSEYIRRNIMVTTSGVNAHPPLVCSIDSMGADRVMFSVDYPFESSERSAEFLETAPIGESVKRAVAYENAARILKL</sequence>
<dbReference type="InterPro" id="IPR032465">
    <property type="entry name" value="ACMSD"/>
</dbReference>
<name>A0ABT8ZUA8_9SPHN</name>
<accession>A0ABT8ZUA8</accession>
<evidence type="ECO:0000313" key="3">
    <source>
        <dbReference type="EMBL" id="MDO7840797.1"/>
    </source>
</evidence>
<dbReference type="EMBL" id="JAUQSZ010000001">
    <property type="protein sequence ID" value="MDO7840797.1"/>
    <property type="molecule type" value="Genomic_DNA"/>
</dbReference>
<evidence type="ECO:0000259" key="2">
    <source>
        <dbReference type="Pfam" id="PF04909"/>
    </source>
</evidence>
<keyword evidence="1" id="KW-0456">Lyase</keyword>
<proteinExistence type="predicted"/>